<sequence>MTKQHRSEQTDDPSIESKRFKWPPNLARGHLEICVKEKRKGDLINEKPEAKTLRNYPIRDIPLIEQLFFVRSQFQ</sequence>
<proteinExistence type="predicted"/>
<organism evidence="2 3">
    <name type="scientific">Capsella rubella</name>
    <dbReference type="NCBI Taxonomy" id="81985"/>
    <lineage>
        <taxon>Eukaryota</taxon>
        <taxon>Viridiplantae</taxon>
        <taxon>Streptophyta</taxon>
        <taxon>Embryophyta</taxon>
        <taxon>Tracheophyta</taxon>
        <taxon>Spermatophyta</taxon>
        <taxon>Magnoliopsida</taxon>
        <taxon>eudicotyledons</taxon>
        <taxon>Gunneridae</taxon>
        <taxon>Pentapetalae</taxon>
        <taxon>rosids</taxon>
        <taxon>malvids</taxon>
        <taxon>Brassicales</taxon>
        <taxon>Brassicaceae</taxon>
        <taxon>Camelineae</taxon>
        <taxon>Capsella</taxon>
    </lineage>
</organism>
<keyword evidence="3" id="KW-1185">Reference proteome</keyword>
<protein>
    <submittedName>
        <fullName evidence="2">Uncharacterized protein</fullName>
    </submittedName>
</protein>
<dbReference type="AlphaFoldDB" id="R0HI95"/>
<name>R0HI95_9BRAS</name>
<accession>R0HI95</accession>
<dbReference type="EMBL" id="KB870808">
    <property type="protein sequence ID" value="EOA29424.1"/>
    <property type="molecule type" value="Genomic_DNA"/>
</dbReference>
<evidence type="ECO:0000313" key="2">
    <source>
        <dbReference type="EMBL" id="EOA29424.1"/>
    </source>
</evidence>
<dbReference type="Proteomes" id="UP000029121">
    <property type="component" value="Unassembled WGS sequence"/>
</dbReference>
<gene>
    <name evidence="2" type="ORF">CARUB_v10025715mg</name>
</gene>
<evidence type="ECO:0000256" key="1">
    <source>
        <dbReference type="SAM" id="MobiDB-lite"/>
    </source>
</evidence>
<feature type="region of interest" description="Disordered" evidence="1">
    <location>
        <begin position="1"/>
        <end position="20"/>
    </location>
</feature>
<evidence type="ECO:0000313" key="3">
    <source>
        <dbReference type="Proteomes" id="UP000029121"/>
    </source>
</evidence>
<reference evidence="3" key="1">
    <citation type="journal article" date="2013" name="Nat. Genet.">
        <title>The Capsella rubella genome and the genomic consequences of rapid mating system evolution.</title>
        <authorList>
            <person name="Slotte T."/>
            <person name="Hazzouri K.M."/>
            <person name="Agren J.A."/>
            <person name="Koenig D."/>
            <person name="Maumus F."/>
            <person name="Guo Y.L."/>
            <person name="Steige K."/>
            <person name="Platts A.E."/>
            <person name="Escobar J.S."/>
            <person name="Newman L.K."/>
            <person name="Wang W."/>
            <person name="Mandakova T."/>
            <person name="Vello E."/>
            <person name="Smith L.M."/>
            <person name="Henz S.R."/>
            <person name="Steffen J."/>
            <person name="Takuno S."/>
            <person name="Brandvain Y."/>
            <person name="Coop G."/>
            <person name="Andolfatto P."/>
            <person name="Hu T.T."/>
            <person name="Blanchette M."/>
            <person name="Clark R.M."/>
            <person name="Quesneville H."/>
            <person name="Nordborg M."/>
            <person name="Gaut B.S."/>
            <person name="Lysak M.A."/>
            <person name="Jenkins J."/>
            <person name="Grimwood J."/>
            <person name="Chapman J."/>
            <person name="Prochnik S."/>
            <person name="Shu S."/>
            <person name="Rokhsar D."/>
            <person name="Schmutz J."/>
            <person name="Weigel D."/>
            <person name="Wright S.I."/>
        </authorList>
    </citation>
    <scope>NUCLEOTIDE SEQUENCE [LARGE SCALE GENOMIC DNA]</scope>
    <source>
        <strain evidence="3">cv. Monte Gargano</strain>
    </source>
</reference>
<feature type="compositionally biased region" description="Basic and acidic residues" evidence="1">
    <location>
        <begin position="1"/>
        <end position="19"/>
    </location>
</feature>